<evidence type="ECO:0000313" key="5">
    <source>
        <dbReference type="EMBL" id="WOK05239.1"/>
    </source>
</evidence>
<evidence type="ECO:0000313" key="6">
    <source>
        <dbReference type="Proteomes" id="UP001302349"/>
    </source>
</evidence>
<dbReference type="Pfam" id="PF01408">
    <property type="entry name" value="GFO_IDH_MocA"/>
    <property type="match status" value="1"/>
</dbReference>
<dbReference type="Gene3D" id="3.40.50.720">
    <property type="entry name" value="NAD(P)-binding Rossmann-like Domain"/>
    <property type="match status" value="1"/>
</dbReference>
<protein>
    <submittedName>
        <fullName evidence="5">Gfo/Idh/MocA family oxidoreductase</fullName>
    </submittedName>
</protein>
<accession>A0ABZ0IJP3</accession>
<dbReference type="Pfam" id="PF22725">
    <property type="entry name" value="GFO_IDH_MocA_C3"/>
    <property type="match status" value="1"/>
</dbReference>
<dbReference type="SUPFAM" id="SSF51735">
    <property type="entry name" value="NAD(P)-binding Rossmann-fold domains"/>
    <property type="match status" value="1"/>
</dbReference>
<name>A0ABZ0IJP3_9BACT</name>
<keyword evidence="2" id="KW-0560">Oxidoreductase</keyword>
<reference evidence="5 6" key="1">
    <citation type="journal article" date="2023" name="Microbiol. Resour. Announc.">
        <title>Complete Genome Sequence of Imperialibacter roseus strain P4T.</title>
        <authorList>
            <person name="Tizabi D.R."/>
            <person name="Bachvaroff T."/>
            <person name="Hill R.T."/>
        </authorList>
    </citation>
    <scope>NUCLEOTIDE SEQUENCE [LARGE SCALE GENOMIC DNA]</scope>
    <source>
        <strain evidence="5 6">P4T</strain>
    </source>
</reference>
<evidence type="ECO:0000256" key="2">
    <source>
        <dbReference type="ARBA" id="ARBA00023002"/>
    </source>
</evidence>
<evidence type="ECO:0000256" key="1">
    <source>
        <dbReference type="ARBA" id="ARBA00010928"/>
    </source>
</evidence>
<feature type="domain" description="Gfo/Idh/MocA-like oxidoreductase N-terminal" evidence="3">
    <location>
        <begin position="50"/>
        <end position="173"/>
    </location>
</feature>
<organism evidence="5 6">
    <name type="scientific">Imperialibacter roseus</name>
    <dbReference type="NCBI Taxonomy" id="1324217"/>
    <lineage>
        <taxon>Bacteria</taxon>
        <taxon>Pseudomonadati</taxon>
        <taxon>Bacteroidota</taxon>
        <taxon>Cytophagia</taxon>
        <taxon>Cytophagales</taxon>
        <taxon>Flammeovirgaceae</taxon>
        <taxon>Imperialibacter</taxon>
    </lineage>
</organism>
<dbReference type="InterPro" id="IPR000683">
    <property type="entry name" value="Gfo/Idh/MocA-like_OxRdtase_N"/>
</dbReference>
<dbReference type="PROSITE" id="PS51318">
    <property type="entry name" value="TAT"/>
    <property type="match status" value="1"/>
</dbReference>
<keyword evidence="6" id="KW-1185">Reference proteome</keyword>
<proteinExistence type="inferred from homology"/>
<dbReference type="RefSeq" id="WP_317488001.1">
    <property type="nucleotide sequence ID" value="NZ_CP136051.1"/>
</dbReference>
<dbReference type="SUPFAM" id="SSF55347">
    <property type="entry name" value="Glyceraldehyde-3-phosphate dehydrogenase-like, C-terminal domain"/>
    <property type="match status" value="1"/>
</dbReference>
<evidence type="ECO:0000259" key="4">
    <source>
        <dbReference type="Pfam" id="PF22725"/>
    </source>
</evidence>
<dbReference type="Gene3D" id="3.30.360.10">
    <property type="entry name" value="Dihydrodipicolinate Reductase, domain 2"/>
    <property type="match status" value="1"/>
</dbReference>
<dbReference type="PRINTS" id="PR01775">
    <property type="entry name" value="GLFROXRDTASE"/>
</dbReference>
<dbReference type="InterPro" id="IPR006311">
    <property type="entry name" value="TAT_signal"/>
</dbReference>
<feature type="domain" description="GFO/IDH/MocA-like oxidoreductase" evidence="4">
    <location>
        <begin position="182"/>
        <end position="300"/>
    </location>
</feature>
<dbReference type="Proteomes" id="UP001302349">
    <property type="component" value="Chromosome"/>
</dbReference>
<dbReference type="InterPro" id="IPR036291">
    <property type="entry name" value="NAD(P)-bd_dom_sf"/>
</dbReference>
<dbReference type="EMBL" id="CP136051">
    <property type="protein sequence ID" value="WOK05239.1"/>
    <property type="molecule type" value="Genomic_DNA"/>
</dbReference>
<dbReference type="InterPro" id="IPR050984">
    <property type="entry name" value="Gfo/Idh/MocA_domain"/>
</dbReference>
<dbReference type="PANTHER" id="PTHR22604:SF105">
    <property type="entry name" value="TRANS-1,2-DIHYDROBENZENE-1,2-DIOL DEHYDROGENASE"/>
    <property type="match status" value="1"/>
</dbReference>
<dbReference type="InterPro" id="IPR008354">
    <property type="entry name" value="Glc-Fru_OxRdtase_bac"/>
</dbReference>
<sequence>MTTYSRRKFLDTMKLGAGAALGASLLTIPTGTALASVPYFPKPRQGKKLGIALVGLGYYAKNLLAPALEKTGECYLAGIVTGTPSKIPEWKEKYNIADKNVYSYDTFDKIKDNPDIDIIYVVLPNSMHKEYTIRAAKAGKHVICEKPMALNPAECREMIAACDKAKVKLAIGYRLHSEPHTQEIMRLKREKDFGAVKLVEAADGFKIGDPTQWRLKKALAGGGAMYDVGVYCINGARYATGEQPIAVTAQEYKTDPVKFKEVDETITWQMEFSSGAVATCTTTYAASTERLYVAYEKGWAELRPAFGYGPIKGKTNKGEMDIPHTIHQALQMDDFSRCVKENKESPVNGYEGLKDLLVVEAIYKSIGSGKRELVNPV</sequence>
<evidence type="ECO:0000259" key="3">
    <source>
        <dbReference type="Pfam" id="PF01408"/>
    </source>
</evidence>
<comment type="similarity">
    <text evidence="1">Belongs to the Gfo/Idh/MocA family.</text>
</comment>
<gene>
    <name evidence="5" type="ORF">RT717_19345</name>
</gene>
<dbReference type="PANTHER" id="PTHR22604">
    <property type="entry name" value="OXIDOREDUCTASES"/>
    <property type="match status" value="1"/>
</dbReference>
<dbReference type="InterPro" id="IPR055170">
    <property type="entry name" value="GFO_IDH_MocA-like_dom"/>
</dbReference>